<sequence length="110" mass="12533">MEKLNNIFKKKTSPKEALRTSKREMAVATRGIEREISSLQMEEKKLVAEIKKTAKTGNEVRSKATMQEASAAQKEKKCTSARNNFAARNRPKREVSSKFFPAFLLNKKNN</sequence>
<dbReference type="KEGG" id="nsy:104217443"/>
<evidence type="ECO:0000256" key="1">
    <source>
        <dbReference type="SAM" id="MobiDB-lite"/>
    </source>
</evidence>
<keyword evidence="2" id="KW-1185">Reference proteome</keyword>
<dbReference type="Gene3D" id="6.10.140.1230">
    <property type="match status" value="1"/>
</dbReference>
<feature type="region of interest" description="Disordered" evidence="1">
    <location>
        <begin position="58"/>
        <end position="93"/>
    </location>
</feature>
<protein>
    <submittedName>
        <fullName evidence="3">Vacuolar protein sorting-associated protein 2 homolog 2-like isoform X1</fullName>
    </submittedName>
</protein>
<proteinExistence type="predicted"/>
<dbReference type="PANTHER" id="PTHR10476">
    <property type="entry name" value="CHARGED MULTIVESICULAR BODY PROTEIN"/>
    <property type="match status" value="1"/>
</dbReference>
<dbReference type="eggNOG" id="KOG3230">
    <property type="taxonomic scope" value="Eukaryota"/>
</dbReference>
<feature type="region of interest" description="Disordered" evidence="1">
    <location>
        <begin position="1"/>
        <end position="23"/>
    </location>
</feature>
<feature type="compositionally biased region" description="Basic and acidic residues" evidence="1">
    <location>
        <begin position="13"/>
        <end position="23"/>
    </location>
</feature>
<accession>A0A1U7VI32</accession>
<dbReference type="InterPro" id="IPR005024">
    <property type="entry name" value="Snf7_fam"/>
</dbReference>
<dbReference type="GeneID" id="104217443"/>
<organism evidence="2 3">
    <name type="scientific">Nicotiana sylvestris</name>
    <name type="common">Wood tobacco</name>
    <name type="synonym">South American tobacco</name>
    <dbReference type="NCBI Taxonomy" id="4096"/>
    <lineage>
        <taxon>Eukaryota</taxon>
        <taxon>Viridiplantae</taxon>
        <taxon>Streptophyta</taxon>
        <taxon>Embryophyta</taxon>
        <taxon>Tracheophyta</taxon>
        <taxon>Spermatophyta</taxon>
        <taxon>Magnoliopsida</taxon>
        <taxon>eudicotyledons</taxon>
        <taxon>Gunneridae</taxon>
        <taxon>Pentapetalae</taxon>
        <taxon>asterids</taxon>
        <taxon>lamiids</taxon>
        <taxon>Solanales</taxon>
        <taxon>Solanaceae</taxon>
        <taxon>Nicotianoideae</taxon>
        <taxon>Nicotianeae</taxon>
        <taxon>Nicotiana</taxon>
    </lineage>
</organism>
<reference evidence="3" key="2">
    <citation type="submission" date="2025-08" db="UniProtKB">
        <authorList>
            <consortium name="RefSeq"/>
        </authorList>
    </citation>
    <scope>IDENTIFICATION</scope>
    <source>
        <tissue evidence="3">Leaf</tissue>
    </source>
</reference>
<dbReference type="RefSeq" id="XP_009765998.1">
    <property type="nucleotide sequence ID" value="XM_009767696.1"/>
</dbReference>
<reference evidence="2" key="1">
    <citation type="journal article" date="2013" name="Genome Biol.">
        <title>Reference genomes and transcriptomes of Nicotiana sylvestris and Nicotiana tomentosiformis.</title>
        <authorList>
            <person name="Sierro N."/>
            <person name="Battey J.N."/>
            <person name="Ouadi S."/>
            <person name="Bovet L."/>
            <person name="Goepfert S."/>
            <person name="Bakaher N."/>
            <person name="Peitsch M.C."/>
            <person name="Ivanov N.V."/>
        </authorList>
    </citation>
    <scope>NUCLEOTIDE SEQUENCE [LARGE SCALE GENOMIC DNA]</scope>
</reference>
<gene>
    <name evidence="3" type="primary">LOC104217443</name>
</gene>
<dbReference type="GO" id="GO:0007034">
    <property type="term" value="P:vacuolar transport"/>
    <property type="evidence" value="ECO:0007669"/>
    <property type="project" value="InterPro"/>
</dbReference>
<evidence type="ECO:0000313" key="2">
    <source>
        <dbReference type="Proteomes" id="UP000189701"/>
    </source>
</evidence>
<dbReference type="Proteomes" id="UP000189701">
    <property type="component" value="Unplaced"/>
</dbReference>
<name>A0A1U7VI32_NICSY</name>
<dbReference type="STRING" id="4096.A0A1U7VI32"/>
<evidence type="ECO:0000313" key="3">
    <source>
        <dbReference type="RefSeq" id="XP_009765998.1"/>
    </source>
</evidence>
<dbReference type="AlphaFoldDB" id="A0A1U7VI32"/>